<dbReference type="Gene3D" id="3.30.420.180">
    <property type="entry name" value="CobE/GbiG C-terminal domain"/>
    <property type="match status" value="1"/>
</dbReference>
<reference evidence="2" key="1">
    <citation type="submission" date="2023-02" db="EMBL/GenBank/DDBJ databases">
        <title>Description and genomic characterization of Salipiger bruguierae sp. nov., isolated from the sediment of mangrove plant Bruguiera sexangula.</title>
        <authorList>
            <person name="Long M."/>
        </authorList>
    </citation>
    <scope>NUCLEOTIDE SEQUENCE</scope>
    <source>
        <strain evidence="2">H15</strain>
    </source>
</reference>
<dbReference type="Pfam" id="PF01890">
    <property type="entry name" value="CbiG_C"/>
    <property type="match status" value="1"/>
</dbReference>
<evidence type="ECO:0000313" key="2">
    <source>
        <dbReference type="EMBL" id="XCC96674.1"/>
    </source>
</evidence>
<evidence type="ECO:0000259" key="1">
    <source>
        <dbReference type="Pfam" id="PF01890"/>
    </source>
</evidence>
<dbReference type="EMBL" id="CP123385">
    <property type="protein sequence ID" value="XCC96674.1"/>
    <property type="molecule type" value="Genomic_DNA"/>
</dbReference>
<dbReference type="SUPFAM" id="SSF159664">
    <property type="entry name" value="CobE/GbiG C-terminal domain-like"/>
    <property type="match status" value="1"/>
</dbReference>
<feature type="domain" description="CobE/GbiG C-terminal" evidence="1">
    <location>
        <begin position="2"/>
        <end position="117"/>
    </location>
</feature>
<proteinExistence type="predicted"/>
<gene>
    <name evidence="2" type="ORF">PVT71_20830</name>
</gene>
<name>A0AAU8AQ36_9RHOB</name>
<dbReference type="InterPro" id="IPR036518">
    <property type="entry name" value="CobE/GbiG_C_sf"/>
</dbReference>
<dbReference type="GO" id="GO:0009236">
    <property type="term" value="P:cobalamin biosynthetic process"/>
    <property type="evidence" value="ECO:0007669"/>
    <property type="project" value="InterPro"/>
</dbReference>
<organism evidence="2">
    <name type="scientific">Alloyangia sp. H15</name>
    <dbReference type="NCBI Taxonomy" id="3029062"/>
    <lineage>
        <taxon>Bacteria</taxon>
        <taxon>Pseudomonadati</taxon>
        <taxon>Pseudomonadota</taxon>
        <taxon>Alphaproteobacteria</taxon>
        <taxon>Rhodobacterales</taxon>
        <taxon>Roseobacteraceae</taxon>
        <taxon>Alloyangia</taxon>
    </lineage>
</organism>
<dbReference type="AlphaFoldDB" id="A0AAU8AQ36"/>
<dbReference type="InterPro" id="IPR002750">
    <property type="entry name" value="CobE/GbiG_C"/>
</dbReference>
<sequence length="122" mass="12402">MIVAGFGFRQGAGEASLRDAYDRARDGRDAACLAAAFDKAASPGFTAFARALNLPVQAITPADLSAQHTQTRSPRVLAERGTGSVAEAAALAGAGPGARLLGPRIHSLDRMASCALAEGPDP</sequence>
<protein>
    <submittedName>
        <fullName evidence="2">Cobalamin biosynthesis protein</fullName>
    </submittedName>
</protein>
<accession>A0AAU8AQ36</accession>